<dbReference type="EMBL" id="CAKP01000010">
    <property type="protein sequence ID" value="CCC57966.1"/>
    <property type="molecule type" value="Genomic_DNA"/>
</dbReference>
<dbReference type="Proteomes" id="UP000007652">
    <property type="component" value="Unassembled WGS sequence"/>
</dbReference>
<dbReference type="eggNOG" id="COG4123">
    <property type="taxonomic scope" value="Bacteria"/>
</dbReference>
<evidence type="ECO:0000259" key="1">
    <source>
        <dbReference type="Pfam" id="PF05175"/>
    </source>
</evidence>
<keyword evidence="3" id="KW-1185">Reference proteome</keyword>
<dbReference type="AlphaFoldDB" id="G0V4C6"/>
<evidence type="ECO:0000313" key="3">
    <source>
        <dbReference type="Proteomes" id="UP000007652"/>
    </source>
</evidence>
<dbReference type="InterPro" id="IPR050210">
    <property type="entry name" value="tRNA_Adenine-N(6)_MTase"/>
</dbReference>
<dbReference type="GO" id="GO:0008170">
    <property type="term" value="F:N-methyltransferase activity"/>
    <property type="evidence" value="ECO:0007669"/>
    <property type="project" value="UniProtKB-ARBA"/>
</dbReference>
<dbReference type="InterPro" id="IPR029063">
    <property type="entry name" value="SAM-dependent_MTases_sf"/>
</dbReference>
<keyword evidence="2" id="KW-0808">Transferase</keyword>
<sequence>MLKDGERIDDLQLEGLKIIQNPSWFCFGIDAVLLSDFAKARHKERVVDLGTGTGIIPLLMHGKYKPSKIIGVEIQREVADMARRSVELNNLSDKIEIFEGDIKDCFNALGVNSFDVVVTNPPYKKSSTGLTNPEDKKAISRHEILVNLDEVIFSASRLLKGYGRLYMIHRPERLKDIILSLHNNKFTPKRIRFVHPSFNKPPTMVLIEAVKAGGDFLKIEAPLYVYDDKGNYTEEILKIYGIKS</sequence>
<dbReference type="GO" id="GO:0003676">
    <property type="term" value="F:nucleic acid binding"/>
    <property type="evidence" value="ECO:0007669"/>
    <property type="project" value="InterPro"/>
</dbReference>
<comment type="caution">
    <text evidence="2">The sequence shown here is derived from an EMBL/GenBank/DDBJ whole genome shotgun (WGS) entry which is preliminary data.</text>
</comment>
<protein>
    <submittedName>
        <fullName evidence="2">COG4123: Predicted O-methyltransferase</fullName>
    </submittedName>
</protein>
<dbReference type="RefSeq" id="WP_008907689.1">
    <property type="nucleotide sequence ID" value="NZ_CAKP01000010.1"/>
</dbReference>
<dbReference type="PROSITE" id="PS00092">
    <property type="entry name" value="N6_MTASE"/>
    <property type="match status" value="1"/>
</dbReference>
<dbReference type="Gene3D" id="3.40.50.150">
    <property type="entry name" value="Vaccinia Virus protein VP39"/>
    <property type="match status" value="1"/>
</dbReference>
<gene>
    <name evidence="2" type="ORF">CAAU_0317</name>
</gene>
<keyword evidence="2" id="KW-0489">Methyltransferase</keyword>
<dbReference type="PANTHER" id="PTHR47739">
    <property type="entry name" value="TRNA1(VAL) (ADENINE(37)-N6)-METHYLTRANSFERASE"/>
    <property type="match status" value="1"/>
</dbReference>
<dbReference type="Pfam" id="PF05175">
    <property type="entry name" value="MTS"/>
    <property type="match status" value="1"/>
</dbReference>
<dbReference type="STRING" id="857293.CAAU_0317"/>
<reference evidence="2 3" key="1">
    <citation type="journal article" date="2011" name="J. Bacteriol.">
        <title>Draft genome sequence of Caloramator australicus strain RC3T, a thermoanaerobe from the Great Artesian Basin of Australia.</title>
        <authorList>
            <person name="Ogg C.D."/>
            <person name="Patel B.K.C."/>
        </authorList>
    </citation>
    <scope>NUCLEOTIDE SEQUENCE [LARGE SCALE GENOMIC DNA]</scope>
    <source>
        <strain evidence="2 3">RC3</strain>
    </source>
</reference>
<organism evidence="2 3">
    <name type="scientific">Caloramator australicus RC3</name>
    <dbReference type="NCBI Taxonomy" id="857293"/>
    <lineage>
        <taxon>Bacteria</taxon>
        <taxon>Bacillati</taxon>
        <taxon>Bacillota</taxon>
        <taxon>Clostridia</taxon>
        <taxon>Eubacteriales</taxon>
        <taxon>Clostridiaceae</taxon>
        <taxon>Caloramator</taxon>
    </lineage>
</organism>
<dbReference type="GO" id="GO:0008757">
    <property type="term" value="F:S-adenosylmethionine-dependent methyltransferase activity"/>
    <property type="evidence" value="ECO:0007669"/>
    <property type="project" value="UniProtKB-ARBA"/>
</dbReference>
<dbReference type="InterPro" id="IPR007848">
    <property type="entry name" value="Small_mtfrase_dom"/>
</dbReference>
<dbReference type="PANTHER" id="PTHR47739:SF1">
    <property type="entry name" value="TRNA1(VAL) (ADENINE(37)-N6)-METHYLTRANSFERASE"/>
    <property type="match status" value="1"/>
</dbReference>
<dbReference type="OrthoDB" id="9777257at2"/>
<evidence type="ECO:0000313" key="2">
    <source>
        <dbReference type="EMBL" id="CCC57966.1"/>
    </source>
</evidence>
<dbReference type="SUPFAM" id="SSF53335">
    <property type="entry name" value="S-adenosyl-L-methionine-dependent methyltransferases"/>
    <property type="match status" value="1"/>
</dbReference>
<dbReference type="CDD" id="cd02440">
    <property type="entry name" value="AdoMet_MTases"/>
    <property type="match status" value="1"/>
</dbReference>
<proteinExistence type="predicted"/>
<dbReference type="InterPro" id="IPR002052">
    <property type="entry name" value="DNA_methylase_N6_adenine_CS"/>
</dbReference>
<feature type="domain" description="Methyltransferase small" evidence="1">
    <location>
        <begin position="31"/>
        <end position="127"/>
    </location>
</feature>
<accession>G0V4C6</accession>
<name>G0V4C6_9CLOT</name>
<dbReference type="GO" id="GO:0032259">
    <property type="term" value="P:methylation"/>
    <property type="evidence" value="ECO:0007669"/>
    <property type="project" value="UniProtKB-KW"/>
</dbReference>